<dbReference type="InterPro" id="IPR011129">
    <property type="entry name" value="CSD"/>
</dbReference>
<dbReference type="PRINTS" id="PR00050">
    <property type="entry name" value="COLDSHOCK"/>
</dbReference>
<feature type="region of interest" description="Disordered" evidence="1">
    <location>
        <begin position="162"/>
        <end position="229"/>
    </location>
</feature>
<feature type="compositionally biased region" description="Low complexity" evidence="1">
    <location>
        <begin position="262"/>
        <end position="289"/>
    </location>
</feature>
<dbReference type="InterPro" id="IPR050181">
    <property type="entry name" value="Cold_shock_domain"/>
</dbReference>
<dbReference type="InterPro" id="IPR012340">
    <property type="entry name" value="NA-bd_OB-fold"/>
</dbReference>
<dbReference type="Gene3D" id="2.40.50.140">
    <property type="entry name" value="Nucleic acid-binding proteins"/>
    <property type="match status" value="1"/>
</dbReference>
<dbReference type="SMART" id="SM00357">
    <property type="entry name" value="CSP"/>
    <property type="match status" value="1"/>
</dbReference>
<dbReference type="GO" id="GO:0003676">
    <property type="term" value="F:nucleic acid binding"/>
    <property type="evidence" value="ECO:0007669"/>
    <property type="project" value="InterPro"/>
</dbReference>
<dbReference type="CDD" id="cd04458">
    <property type="entry name" value="CSP_CDS"/>
    <property type="match status" value="1"/>
</dbReference>
<accession>A0AAD5SFX6</accession>
<feature type="compositionally biased region" description="Low complexity" evidence="1">
    <location>
        <begin position="98"/>
        <end position="111"/>
    </location>
</feature>
<dbReference type="EMBL" id="JADGJD010000138">
    <property type="protein sequence ID" value="KAJ3054426.1"/>
    <property type="molecule type" value="Genomic_DNA"/>
</dbReference>
<evidence type="ECO:0000313" key="3">
    <source>
        <dbReference type="EMBL" id="KAJ3054426.1"/>
    </source>
</evidence>
<dbReference type="SUPFAM" id="SSF50249">
    <property type="entry name" value="Nucleic acid-binding proteins"/>
    <property type="match status" value="1"/>
</dbReference>
<dbReference type="Proteomes" id="UP001212841">
    <property type="component" value="Unassembled WGS sequence"/>
</dbReference>
<feature type="region of interest" description="Disordered" evidence="1">
    <location>
        <begin position="261"/>
        <end position="289"/>
    </location>
</feature>
<keyword evidence="4" id="KW-1185">Reference proteome</keyword>
<feature type="region of interest" description="Disordered" evidence="1">
    <location>
        <begin position="65"/>
        <end position="114"/>
    </location>
</feature>
<dbReference type="PROSITE" id="PS00352">
    <property type="entry name" value="CSD_1"/>
    <property type="match status" value="1"/>
</dbReference>
<evidence type="ECO:0000256" key="1">
    <source>
        <dbReference type="SAM" id="MobiDB-lite"/>
    </source>
</evidence>
<dbReference type="InterPro" id="IPR019844">
    <property type="entry name" value="CSD_CS"/>
</dbReference>
<comment type="caution">
    <text evidence="3">The sequence shown here is derived from an EMBL/GenBank/DDBJ whole genome shotgun (WGS) entry which is preliminary data.</text>
</comment>
<dbReference type="InterPro" id="IPR002059">
    <property type="entry name" value="CSP_DNA-bd"/>
</dbReference>
<proteinExistence type="predicted"/>
<feature type="domain" description="CSD" evidence="2">
    <location>
        <begin position="6"/>
        <end position="72"/>
    </location>
</feature>
<gene>
    <name evidence="3" type="primary">CARHSP1</name>
    <name evidence="3" type="ORF">HK097_001831</name>
</gene>
<sequence>MDTPGRKVGTVKFFNSQKGYGFIIPNEGDVEVFVHHTAILNNGGFRSLMEGEVVEFDVVKGPKGMQAANVSGPHGRSVKGDPRAGRTPFRVFSPFKSPSPSLMNPSSPSSPTATQMTYPPTGYITPMSPNQMNFPQSQGMPQQVYYAPAGWPYGQYPYQQNPGGMPLSPGQSPATTGYMMTTSYPSPSDQTPPPFWAPDGTTPGTPADAQPAGAEKSNEEGRIPQQIPVGYPPYMQGGYVPVPGGGYAFVPPGGYMTPVHYPPQALVPQQQQQPPTSEAPAAASGGDAA</sequence>
<name>A0AAD5SFX6_9FUNG</name>
<evidence type="ECO:0000259" key="2">
    <source>
        <dbReference type="PROSITE" id="PS51857"/>
    </source>
</evidence>
<protein>
    <submittedName>
        <fullName evidence="3">Calcium-regulated heat stable protein 1</fullName>
    </submittedName>
</protein>
<feature type="compositionally biased region" description="Polar residues" evidence="1">
    <location>
        <begin position="169"/>
        <end position="189"/>
    </location>
</feature>
<reference evidence="3" key="1">
    <citation type="submission" date="2020-05" db="EMBL/GenBank/DDBJ databases">
        <title>Phylogenomic resolution of chytrid fungi.</title>
        <authorList>
            <person name="Stajich J.E."/>
            <person name="Amses K."/>
            <person name="Simmons R."/>
            <person name="Seto K."/>
            <person name="Myers J."/>
            <person name="Bonds A."/>
            <person name="Quandt C.A."/>
            <person name="Barry K."/>
            <person name="Liu P."/>
            <person name="Grigoriev I."/>
            <person name="Longcore J.E."/>
            <person name="James T.Y."/>
        </authorList>
    </citation>
    <scope>NUCLEOTIDE SEQUENCE</scope>
    <source>
        <strain evidence="3">JEL0318</strain>
    </source>
</reference>
<dbReference type="Pfam" id="PF00313">
    <property type="entry name" value="CSD"/>
    <property type="match status" value="1"/>
</dbReference>
<dbReference type="PANTHER" id="PTHR11544">
    <property type="entry name" value="COLD SHOCK DOMAIN CONTAINING PROTEINS"/>
    <property type="match status" value="1"/>
</dbReference>
<evidence type="ECO:0000313" key="4">
    <source>
        <dbReference type="Proteomes" id="UP001212841"/>
    </source>
</evidence>
<dbReference type="PROSITE" id="PS51857">
    <property type="entry name" value="CSD_2"/>
    <property type="match status" value="1"/>
</dbReference>
<organism evidence="3 4">
    <name type="scientific">Rhizophlyctis rosea</name>
    <dbReference type="NCBI Taxonomy" id="64517"/>
    <lineage>
        <taxon>Eukaryota</taxon>
        <taxon>Fungi</taxon>
        <taxon>Fungi incertae sedis</taxon>
        <taxon>Chytridiomycota</taxon>
        <taxon>Chytridiomycota incertae sedis</taxon>
        <taxon>Chytridiomycetes</taxon>
        <taxon>Rhizophlyctidales</taxon>
        <taxon>Rhizophlyctidaceae</taxon>
        <taxon>Rhizophlyctis</taxon>
    </lineage>
</organism>
<dbReference type="AlphaFoldDB" id="A0AAD5SFX6"/>